<dbReference type="EMBL" id="AEAH01004419">
    <property type="protein sequence ID" value="EGH36087.1"/>
    <property type="molecule type" value="Genomic_DNA"/>
</dbReference>
<organism evidence="1 2">
    <name type="scientific">Pseudomonas syringae pv. japonica str. M301072</name>
    <dbReference type="NCBI Taxonomy" id="629262"/>
    <lineage>
        <taxon>Bacteria</taxon>
        <taxon>Pseudomonadati</taxon>
        <taxon>Pseudomonadota</taxon>
        <taxon>Gammaproteobacteria</taxon>
        <taxon>Pseudomonadales</taxon>
        <taxon>Pseudomonadaceae</taxon>
        <taxon>Pseudomonas</taxon>
        <taxon>Pseudomonas syringae</taxon>
    </lineage>
</organism>
<feature type="non-terminal residue" evidence="1">
    <location>
        <position position="1"/>
    </location>
</feature>
<accession>F3G0U5</accession>
<comment type="caution">
    <text evidence="1">The sequence shown here is derived from an EMBL/GenBank/DDBJ whole genome shotgun (WGS) entry which is preliminary data.</text>
</comment>
<sequence>GADGCMHRALNLYLALIGGPLLGECFNGVHIQTHA</sequence>
<protein>
    <submittedName>
        <fullName evidence="1">Uncharacterized protein</fullName>
    </submittedName>
</protein>
<reference evidence="1 2" key="1">
    <citation type="journal article" date="2011" name="PLoS Pathog.">
        <title>Dynamic evolution of pathogenicity revealed by sequencing and comparative genomics of 19 Pseudomonas syringae isolates.</title>
        <authorList>
            <person name="Baltrus D.A."/>
            <person name="Nishimura M.T."/>
            <person name="Romanchuk A."/>
            <person name="Chang J.H."/>
            <person name="Mukhtar M.S."/>
            <person name="Cherkis K."/>
            <person name="Roach J."/>
            <person name="Grant S.R."/>
            <person name="Jones C.D."/>
            <person name="Dangl J.L."/>
        </authorList>
    </citation>
    <scope>NUCLEOTIDE SEQUENCE [LARGE SCALE GENOMIC DNA]</scope>
    <source>
        <strain evidence="2">M301072PT</strain>
    </source>
</reference>
<dbReference type="AlphaFoldDB" id="F3G0U5"/>
<evidence type="ECO:0000313" key="1">
    <source>
        <dbReference type="EMBL" id="EGH36087.1"/>
    </source>
</evidence>
<dbReference type="HOGENOM" id="CLU_3370346_0_0_6"/>
<dbReference type="Proteomes" id="UP000004471">
    <property type="component" value="Unassembled WGS sequence"/>
</dbReference>
<name>F3G0U5_PSESX</name>
<gene>
    <name evidence="1" type="ORF">PSYJA_46321</name>
</gene>
<proteinExistence type="predicted"/>
<evidence type="ECO:0000313" key="2">
    <source>
        <dbReference type="Proteomes" id="UP000004471"/>
    </source>
</evidence>
<feature type="non-terminal residue" evidence="1">
    <location>
        <position position="35"/>
    </location>
</feature>